<reference evidence="3" key="2">
    <citation type="submission" date="2024-04" db="EMBL/GenBank/DDBJ databases">
        <authorList>
            <person name="Chen Y."/>
            <person name="Shah S."/>
            <person name="Dougan E. K."/>
            <person name="Thang M."/>
            <person name="Chan C."/>
        </authorList>
    </citation>
    <scope>NUCLEOTIDE SEQUENCE [LARGE SCALE GENOMIC DNA]</scope>
</reference>
<proteinExistence type="predicted"/>
<accession>A0A9P1CM50</accession>
<evidence type="ECO:0000313" key="2">
    <source>
        <dbReference type="EMBL" id="CAI3994724.1"/>
    </source>
</evidence>
<evidence type="ECO:0000313" key="5">
    <source>
        <dbReference type="Proteomes" id="UP001152797"/>
    </source>
</evidence>
<keyword evidence="5" id="KW-1185">Reference proteome</keyword>
<dbReference type="AlphaFoldDB" id="A0A9P1CM50"/>
<evidence type="ECO:0000313" key="4">
    <source>
        <dbReference type="EMBL" id="CAL4782036.1"/>
    </source>
</evidence>
<sequence length="374" mass="42717">MSDLRPHQIKAKTRCTKITYISVHNLVGYLVFLTSKSLWPLWQDFVASIILLYWSYPIFEEFDYLEFFAGVGNLTSQARACGYKVARFDILDNKRPQTRKSNFMDLTSRSGFALAILCLLRCRIGDFAAHFAIKCSSLCQMNAGTSKRGACCSIGYTEYLSVQISNILVERTCLLILLCTALGGVWTVEQPLGSVLEFYPVWRNMMANIFGTGGIYAVAKVKWWMRHYGSQTPKRHYGYSNSGVVMRLDLGKLYATQRPPRSQRIRTADVYVDRSGTKRYKGNKNLRSTEIYPMRFARALVDLLEEMKRTAKGMPQLPDVVPAALECFNEWPSDEQIGSYPFARVSQVFNYLRGNRKLKIPPEWRGSIPGMFPE</sequence>
<dbReference type="EMBL" id="CAMXCT010001990">
    <property type="protein sequence ID" value="CAI3994724.1"/>
    <property type="molecule type" value="Genomic_DNA"/>
</dbReference>
<comment type="caution">
    <text evidence="2">The sequence shown here is derived from an EMBL/GenBank/DDBJ whole genome shotgun (WGS) entry which is preliminary data.</text>
</comment>
<name>A0A9P1CM50_9DINO</name>
<keyword evidence="1" id="KW-1133">Transmembrane helix</keyword>
<reference evidence="2" key="1">
    <citation type="submission" date="2022-10" db="EMBL/GenBank/DDBJ databases">
        <authorList>
            <person name="Chen Y."/>
            <person name="Dougan E. K."/>
            <person name="Chan C."/>
            <person name="Rhodes N."/>
            <person name="Thang M."/>
        </authorList>
    </citation>
    <scope>NUCLEOTIDE SEQUENCE</scope>
</reference>
<dbReference type="EMBL" id="CAMXCT020001990">
    <property type="protein sequence ID" value="CAL1148099.1"/>
    <property type="molecule type" value="Genomic_DNA"/>
</dbReference>
<gene>
    <name evidence="2" type="ORF">C1SCF055_LOCUS21350</name>
</gene>
<dbReference type="EMBL" id="CAMXCT030001990">
    <property type="protein sequence ID" value="CAL4782036.1"/>
    <property type="molecule type" value="Genomic_DNA"/>
</dbReference>
<organism evidence="2">
    <name type="scientific">Cladocopium goreaui</name>
    <dbReference type="NCBI Taxonomy" id="2562237"/>
    <lineage>
        <taxon>Eukaryota</taxon>
        <taxon>Sar</taxon>
        <taxon>Alveolata</taxon>
        <taxon>Dinophyceae</taxon>
        <taxon>Suessiales</taxon>
        <taxon>Symbiodiniaceae</taxon>
        <taxon>Cladocopium</taxon>
    </lineage>
</organism>
<dbReference type="OrthoDB" id="410769at2759"/>
<evidence type="ECO:0000313" key="3">
    <source>
        <dbReference type="EMBL" id="CAL1148099.1"/>
    </source>
</evidence>
<feature type="transmembrane region" description="Helical" evidence="1">
    <location>
        <begin position="18"/>
        <end position="35"/>
    </location>
</feature>
<protein>
    <submittedName>
        <fullName evidence="4">Palmitoyl-monogalactosyldiacylglycerol delta-7 desaturase, chloroplastic</fullName>
    </submittedName>
</protein>
<evidence type="ECO:0000256" key="1">
    <source>
        <dbReference type="SAM" id="Phobius"/>
    </source>
</evidence>
<keyword evidence="1" id="KW-0472">Membrane</keyword>
<dbReference type="Proteomes" id="UP001152797">
    <property type="component" value="Unassembled WGS sequence"/>
</dbReference>
<keyword evidence="1" id="KW-0812">Transmembrane</keyword>